<keyword evidence="2" id="KW-1185">Reference proteome</keyword>
<accession>A0AAD1XS74</accession>
<sequence length="60" mass="7104">MSLKMILLSMKRNEKHKKFFRFNNKGCSHKNTVRNQCSTFSCKLIIKYPLLEPGIKTEQD</sequence>
<proteinExistence type="predicted"/>
<evidence type="ECO:0000313" key="1">
    <source>
        <dbReference type="EMBL" id="CAI2377898.1"/>
    </source>
</evidence>
<dbReference type="AlphaFoldDB" id="A0AAD1XS74"/>
<comment type="caution">
    <text evidence="1">The sequence shown here is derived from an EMBL/GenBank/DDBJ whole genome shotgun (WGS) entry which is preliminary data.</text>
</comment>
<dbReference type="Proteomes" id="UP001295684">
    <property type="component" value="Unassembled WGS sequence"/>
</dbReference>
<evidence type="ECO:0000313" key="2">
    <source>
        <dbReference type="Proteomes" id="UP001295684"/>
    </source>
</evidence>
<dbReference type="EMBL" id="CAMPGE010019575">
    <property type="protein sequence ID" value="CAI2377898.1"/>
    <property type="molecule type" value="Genomic_DNA"/>
</dbReference>
<reference evidence="1" key="1">
    <citation type="submission" date="2023-07" db="EMBL/GenBank/DDBJ databases">
        <authorList>
            <consortium name="AG Swart"/>
            <person name="Singh M."/>
            <person name="Singh A."/>
            <person name="Seah K."/>
            <person name="Emmerich C."/>
        </authorList>
    </citation>
    <scope>NUCLEOTIDE SEQUENCE</scope>
    <source>
        <strain evidence="1">DP1</strain>
    </source>
</reference>
<name>A0AAD1XS74_EUPCR</name>
<organism evidence="1 2">
    <name type="scientific">Euplotes crassus</name>
    <dbReference type="NCBI Taxonomy" id="5936"/>
    <lineage>
        <taxon>Eukaryota</taxon>
        <taxon>Sar</taxon>
        <taxon>Alveolata</taxon>
        <taxon>Ciliophora</taxon>
        <taxon>Intramacronucleata</taxon>
        <taxon>Spirotrichea</taxon>
        <taxon>Hypotrichia</taxon>
        <taxon>Euplotida</taxon>
        <taxon>Euplotidae</taxon>
        <taxon>Moneuplotes</taxon>
    </lineage>
</organism>
<gene>
    <name evidence="1" type="ORF">ECRASSUSDP1_LOCUS19289</name>
</gene>
<protein>
    <submittedName>
        <fullName evidence="1">Uncharacterized protein</fullName>
    </submittedName>
</protein>